<dbReference type="InterPro" id="IPR001433">
    <property type="entry name" value="OxRdtase_FAD/NAD-bd"/>
</dbReference>
<evidence type="ECO:0000313" key="3">
    <source>
        <dbReference type="EMBL" id="SCC72171.1"/>
    </source>
</evidence>
<dbReference type="AlphaFoldDB" id="A0A1C4GWK5"/>
<dbReference type="Gene3D" id="3.10.20.30">
    <property type="match status" value="1"/>
</dbReference>
<feature type="domain" description="2Fe-2S ferredoxin-type" evidence="1">
    <location>
        <begin position="260"/>
        <end position="340"/>
    </location>
</feature>
<dbReference type="Pfam" id="PF00111">
    <property type="entry name" value="Fer2"/>
    <property type="match status" value="1"/>
</dbReference>
<dbReference type="InterPro" id="IPR050415">
    <property type="entry name" value="MRET"/>
</dbReference>
<dbReference type="SUPFAM" id="SSF54292">
    <property type="entry name" value="2Fe-2S ferredoxin-like"/>
    <property type="match status" value="1"/>
</dbReference>
<dbReference type="InterPro" id="IPR017927">
    <property type="entry name" value="FAD-bd_FR_type"/>
</dbReference>
<dbReference type="PROSITE" id="PS51384">
    <property type="entry name" value="FAD_FR"/>
    <property type="match status" value="1"/>
</dbReference>
<dbReference type="SUPFAM" id="SSF52343">
    <property type="entry name" value="Ferredoxin reductase-like, C-terminal NADP-linked domain"/>
    <property type="match status" value="1"/>
</dbReference>
<dbReference type="CDD" id="cd00207">
    <property type="entry name" value="fer2"/>
    <property type="match status" value="1"/>
</dbReference>
<dbReference type="InterPro" id="IPR001041">
    <property type="entry name" value="2Fe-2S_ferredoxin-type"/>
</dbReference>
<evidence type="ECO:0000259" key="1">
    <source>
        <dbReference type="PROSITE" id="PS51085"/>
    </source>
</evidence>
<sequence length="340" mass="38229">MSHVMQYQPQWVREDFVDFIAEKINPVWAWKKVKATLVSIQMIGDDFYQIQLQPNRNFETTTFRAGQSILVTVVIAGVRQQRSYSIVKMTDTGNILIAVKRQGKVSNVLTNLAVATVIEISQVQGDFTLSSSQQPILLLASGSGITAIYSILQQALRQNVSQIDLIYFSRDQAFHDELQNLANQHTQFNFHTFNTLQQKQHLSLELLQDLVPNFQQRQSYACGAQGMMQSINQIYQDLGLIEHLKQEYFQAMVDENASVQPVVFLRAQQQFEASTNLLESAERVGLRPTHGCRMGICNTCTCTKVSGSTKNLITGEIDHASNTQIKLCISQAVSPVVINL</sequence>
<dbReference type="GO" id="GO:0016491">
    <property type="term" value="F:oxidoreductase activity"/>
    <property type="evidence" value="ECO:0007669"/>
    <property type="project" value="InterPro"/>
</dbReference>
<dbReference type="RefSeq" id="WP_092719998.1">
    <property type="nucleotide sequence ID" value="NZ_FMBK01000008.1"/>
</dbReference>
<evidence type="ECO:0000313" key="4">
    <source>
        <dbReference type="Proteomes" id="UP000243661"/>
    </source>
</evidence>
<dbReference type="GO" id="GO:0051536">
    <property type="term" value="F:iron-sulfur cluster binding"/>
    <property type="evidence" value="ECO:0007669"/>
    <property type="project" value="InterPro"/>
</dbReference>
<dbReference type="InterPro" id="IPR039261">
    <property type="entry name" value="FNR_nucleotide-bd"/>
</dbReference>
<reference evidence="3 4" key="1">
    <citation type="submission" date="2016-08" db="EMBL/GenBank/DDBJ databases">
        <authorList>
            <person name="Seilhamer J.J."/>
        </authorList>
    </citation>
    <scope>NUCLEOTIDE SEQUENCE [LARGE SCALE GENOMIC DNA]</scope>
    <source>
        <strain evidence="3 4">ANC 4874</strain>
    </source>
</reference>
<dbReference type="PANTHER" id="PTHR47354:SF3">
    <property type="entry name" value="OXIDOREDUCTASE-RELATED"/>
    <property type="match status" value="1"/>
</dbReference>
<gene>
    <name evidence="3" type="ORF">GA0116959_10824</name>
</gene>
<dbReference type="Pfam" id="PF00175">
    <property type="entry name" value="NAD_binding_1"/>
    <property type="match status" value="1"/>
</dbReference>
<dbReference type="PROSITE" id="PS51085">
    <property type="entry name" value="2FE2S_FER_2"/>
    <property type="match status" value="1"/>
</dbReference>
<dbReference type="InterPro" id="IPR012675">
    <property type="entry name" value="Beta-grasp_dom_sf"/>
</dbReference>
<organism evidence="3 4">
    <name type="scientific">Acinetobacter albensis</name>
    <dbReference type="NCBI Taxonomy" id="1673609"/>
    <lineage>
        <taxon>Bacteria</taxon>
        <taxon>Pseudomonadati</taxon>
        <taxon>Pseudomonadota</taxon>
        <taxon>Gammaproteobacteria</taxon>
        <taxon>Moraxellales</taxon>
        <taxon>Moraxellaceae</taxon>
        <taxon>Acinetobacter</taxon>
    </lineage>
</organism>
<protein>
    <submittedName>
        <fullName evidence="3">Ferredoxin-NADP reductase</fullName>
    </submittedName>
</protein>
<dbReference type="EMBL" id="FMBK01000008">
    <property type="protein sequence ID" value="SCC72171.1"/>
    <property type="molecule type" value="Genomic_DNA"/>
</dbReference>
<dbReference type="InterPro" id="IPR036010">
    <property type="entry name" value="2Fe-2S_ferredoxin-like_sf"/>
</dbReference>
<dbReference type="SUPFAM" id="SSF63380">
    <property type="entry name" value="Riboflavin synthase domain-like"/>
    <property type="match status" value="1"/>
</dbReference>
<dbReference type="CDD" id="cd06216">
    <property type="entry name" value="FNR_iron_sulfur_binding_2"/>
    <property type="match status" value="1"/>
</dbReference>
<accession>A0A1C4GWK5</accession>
<dbReference type="OrthoDB" id="9796486at2"/>
<name>A0A1C4GWK5_9GAMM</name>
<proteinExistence type="predicted"/>
<dbReference type="InterPro" id="IPR017938">
    <property type="entry name" value="Riboflavin_synthase-like_b-brl"/>
</dbReference>
<evidence type="ECO:0000259" key="2">
    <source>
        <dbReference type="PROSITE" id="PS51384"/>
    </source>
</evidence>
<dbReference type="Gene3D" id="3.40.50.80">
    <property type="entry name" value="Nucleotide-binding domain of ferredoxin-NADP reductase (FNR) module"/>
    <property type="match status" value="1"/>
</dbReference>
<feature type="domain" description="FAD-binding FR-type" evidence="2">
    <location>
        <begin position="30"/>
        <end position="130"/>
    </location>
</feature>
<dbReference type="Pfam" id="PF00970">
    <property type="entry name" value="FAD_binding_6"/>
    <property type="match status" value="1"/>
</dbReference>
<dbReference type="Proteomes" id="UP000243661">
    <property type="component" value="Unassembled WGS sequence"/>
</dbReference>
<dbReference type="InterPro" id="IPR008333">
    <property type="entry name" value="Cbr1-like_FAD-bd_dom"/>
</dbReference>
<dbReference type="Gene3D" id="2.40.30.10">
    <property type="entry name" value="Translation factors"/>
    <property type="match status" value="1"/>
</dbReference>
<dbReference type="PANTHER" id="PTHR47354">
    <property type="entry name" value="NADH OXIDOREDUCTASE HCR"/>
    <property type="match status" value="1"/>
</dbReference>